<feature type="compositionally biased region" description="Basic and acidic residues" evidence="1">
    <location>
        <begin position="1"/>
        <end position="20"/>
    </location>
</feature>
<reference evidence="2 3" key="1">
    <citation type="journal article" date="2019" name="Int. J. Syst. Evol. Microbiol.">
        <title>The Global Catalogue of Microorganisms (GCM) 10K type strain sequencing project: providing services to taxonomists for standard genome sequencing and annotation.</title>
        <authorList>
            <consortium name="The Broad Institute Genomics Platform"/>
            <consortium name="The Broad Institute Genome Sequencing Center for Infectious Disease"/>
            <person name="Wu L."/>
            <person name="Ma J."/>
        </authorList>
    </citation>
    <scope>NUCLEOTIDE SEQUENCE [LARGE SCALE GENOMIC DNA]</scope>
    <source>
        <strain evidence="2 3">NBRC 111368</strain>
    </source>
</reference>
<dbReference type="Proteomes" id="UP001596328">
    <property type="component" value="Unassembled WGS sequence"/>
</dbReference>
<feature type="compositionally biased region" description="Basic and acidic residues" evidence="1">
    <location>
        <begin position="35"/>
        <end position="50"/>
    </location>
</feature>
<protein>
    <recommendedName>
        <fullName evidence="4">CopG family transcriptional regulator</fullName>
    </recommendedName>
</protein>
<dbReference type="EMBL" id="JBHSWU010000124">
    <property type="protein sequence ID" value="MFC6724215.1"/>
    <property type="molecule type" value="Genomic_DNA"/>
</dbReference>
<evidence type="ECO:0000313" key="2">
    <source>
        <dbReference type="EMBL" id="MFC6724215.1"/>
    </source>
</evidence>
<evidence type="ECO:0000313" key="3">
    <source>
        <dbReference type="Proteomes" id="UP001596328"/>
    </source>
</evidence>
<organism evidence="2 3">
    <name type="scientific">Halobium palmae</name>
    <dbReference type="NCBI Taxonomy" id="1776492"/>
    <lineage>
        <taxon>Archaea</taxon>
        <taxon>Methanobacteriati</taxon>
        <taxon>Methanobacteriota</taxon>
        <taxon>Stenosarchaea group</taxon>
        <taxon>Halobacteria</taxon>
        <taxon>Halobacteriales</taxon>
        <taxon>Haloferacaceae</taxon>
        <taxon>Halobium</taxon>
    </lineage>
</organism>
<evidence type="ECO:0000256" key="1">
    <source>
        <dbReference type="SAM" id="MobiDB-lite"/>
    </source>
</evidence>
<accession>A0ABD5RXN6</accession>
<comment type="caution">
    <text evidence="2">The sequence shown here is derived from an EMBL/GenBank/DDBJ whole genome shotgun (WGS) entry which is preliminary data.</text>
</comment>
<feature type="region of interest" description="Disordered" evidence="1">
    <location>
        <begin position="1"/>
        <end position="55"/>
    </location>
</feature>
<proteinExistence type="predicted"/>
<dbReference type="AlphaFoldDB" id="A0ABD5RXN6"/>
<gene>
    <name evidence="2" type="ORF">ACFQE1_07475</name>
</gene>
<keyword evidence="3" id="KW-1185">Reference proteome</keyword>
<sequence length="73" mass="8098">MTKRDVERRIDDLEGPRDTGETIPVRLGDDISSAAREELGEIRRGERPSDEMSDELATAIREADLERVGATDG</sequence>
<evidence type="ECO:0008006" key="4">
    <source>
        <dbReference type="Google" id="ProtNLM"/>
    </source>
</evidence>
<name>A0ABD5RXN6_9EURY</name>